<reference evidence="1" key="1">
    <citation type="journal article" date="2019" name="Sci. Rep.">
        <title>Draft genome of Tanacetum cinerariifolium, the natural source of mosquito coil.</title>
        <authorList>
            <person name="Yamashiro T."/>
            <person name="Shiraishi A."/>
            <person name="Satake H."/>
            <person name="Nakayama K."/>
        </authorList>
    </citation>
    <scope>NUCLEOTIDE SEQUENCE</scope>
</reference>
<accession>A0A699L209</accession>
<protein>
    <submittedName>
        <fullName evidence="1">Putative reverse transcriptase domain-containing protein</fullName>
    </submittedName>
</protein>
<proteinExistence type="predicted"/>
<dbReference type="AlphaFoldDB" id="A0A699L209"/>
<dbReference type="EMBL" id="BKCJ010567564">
    <property type="protein sequence ID" value="GFB17148.1"/>
    <property type="molecule type" value="Genomic_DNA"/>
</dbReference>
<name>A0A699L209_TANCI</name>
<sequence>MGKGKCTRMGVCGRECREKRECIEGPGFQCRHGRCHTVIVCDEKLVRVPCGNETLTFHGNKSNKVRESRLIVISCSKAQGYMAKGCQIFLAQKSAKKEEDMSEGKQLEDVPVVRDYPEVFPKDLSGLFPARPVEFQIDLIPGAAS</sequence>
<dbReference type="GO" id="GO:0003964">
    <property type="term" value="F:RNA-directed DNA polymerase activity"/>
    <property type="evidence" value="ECO:0007669"/>
    <property type="project" value="UniProtKB-KW"/>
</dbReference>
<comment type="caution">
    <text evidence="1">The sequence shown here is derived from an EMBL/GenBank/DDBJ whole genome shotgun (WGS) entry which is preliminary data.</text>
</comment>
<organism evidence="1">
    <name type="scientific">Tanacetum cinerariifolium</name>
    <name type="common">Dalmatian daisy</name>
    <name type="synonym">Chrysanthemum cinerariifolium</name>
    <dbReference type="NCBI Taxonomy" id="118510"/>
    <lineage>
        <taxon>Eukaryota</taxon>
        <taxon>Viridiplantae</taxon>
        <taxon>Streptophyta</taxon>
        <taxon>Embryophyta</taxon>
        <taxon>Tracheophyta</taxon>
        <taxon>Spermatophyta</taxon>
        <taxon>Magnoliopsida</taxon>
        <taxon>eudicotyledons</taxon>
        <taxon>Gunneridae</taxon>
        <taxon>Pentapetalae</taxon>
        <taxon>asterids</taxon>
        <taxon>campanulids</taxon>
        <taxon>Asterales</taxon>
        <taxon>Asteraceae</taxon>
        <taxon>Asteroideae</taxon>
        <taxon>Anthemideae</taxon>
        <taxon>Anthemidinae</taxon>
        <taxon>Tanacetum</taxon>
    </lineage>
</organism>
<keyword evidence="1" id="KW-0548">Nucleotidyltransferase</keyword>
<gene>
    <name evidence="1" type="ORF">Tci_689119</name>
</gene>
<keyword evidence="1" id="KW-0695">RNA-directed DNA polymerase</keyword>
<keyword evidence="1" id="KW-0808">Transferase</keyword>
<evidence type="ECO:0000313" key="1">
    <source>
        <dbReference type="EMBL" id="GFB17148.1"/>
    </source>
</evidence>